<dbReference type="EMBL" id="SPUK01000001">
    <property type="protein sequence ID" value="TQW00200.1"/>
    <property type="molecule type" value="Genomic_DNA"/>
</dbReference>
<evidence type="ECO:0000313" key="1">
    <source>
        <dbReference type="EMBL" id="TQW00200.1"/>
    </source>
</evidence>
<name>A0A545VF13_9HYPO</name>
<comment type="caution">
    <text evidence="1">The sequence shown here is derived from an EMBL/GenBank/DDBJ whole genome shotgun (WGS) entry which is preliminary data.</text>
</comment>
<organism evidence="1 2">
    <name type="scientific">Cordyceps javanica</name>
    <dbReference type="NCBI Taxonomy" id="43265"/>
    <lineage>
        <taxon>Eukaryota</taxon>
        <taxon>Fungi</taxon>
        <taxon>Dikarya</taxon>
        <taxon>Ascomycota</taxon>
        <taxon>Pezizomycotina</taxon>
        <taxon>Sordariomycetes</taxon>
        <taxon>Hypocreomycetidae</taxon>
        <taxon>Hypocreales</taxon>
        <taxon>Cordycipitaceae</taxon>
        <taxon>Cordyceps</taxon>
    </lineage>
</organism>
<dbReference type="AlphaFoldDB" id="A0A545VF13"/>
<keyword evidence="2" id="KW-1185">Reference proteome</keyword>
<sequence>METPLSKPVSPCKEAPFSRTGAVEQCFWDKGDVVWVSPCLSQTAMRVGLRANSSAKTLLGSSSGRV</sequence>
<gene>
    <name evidence="1" type="ORF">IF1G_00131</name>
</gene>
<reference evidence="1 2" key="1">
    <citation type="journal article" date="2019" name="Appl. Microbiol. Biotechnol.">
        <title>Genome sequence of Isaria javanica and comparative genome analysis insights into family S53 peptidase evolution in fungal entomopathogens.</title>
        <authorList>
            <person name="Lin R."/>
            <person name="Zhang X."/>
            <person name="Xin B."/>
            <person name="Zou M."/>
            <person name="Gao Y."/>
            <person name="Qin F."/>
            <person name="Hu Q."/>
            <person name="Xie B."/>
            <person name="Cheng X."/>
        </authorList>
    </citation>
    <scope>NUCLEOTIDE SEQUENCE [LARGE SCALE GENOMIC DNA]</scope>
    <source>
        <strain evidence="1 2">IJ1G</strain>
    </source>
</reference>
<accession>A0A545VF13</accession>
<evidence type="ECO:0000313" key="2">
    <source>
        <dbReference type="Proteomes" id="UP000315783"/>
    </source>
</evidence>
<protein>
    <submittedName>
        <fullName evidence="1">Uncharacterized protein</fullName>
    </submittedName>
</protein>
<dbReference type="Proteomes" id="UP000315783">
    <property type="component" value="Unassembled WGS sequence"/>
</dbReference>
<proteinExistence type="predicted"/>